<evidence type="ECO:0000313" key="1">
    <source>
        <dbReference type="EMBL" id="KIO33335.1"/>
    </source>
</evidence>
<name>A0A0C3QL32_9AGAM</name>
<reference evidence="2" key="2">
    <citation type="submission" date="2015-01" db="EMBL/GenBank/DDBJ databases">
        <title>Evolutionary Origins and Diversification of the Mycorrhizal Mutualists.</title>
        <authorList>
            <consortium name="DOE Joint Genome Institute"/>
            <consortium name="Mycorrhizal Genomics Consortium"/>
            <person name="Kohler A."/>
            <person name="Kuo A."/>
            <person name="Nagy L.G."/>
            <person name="Floudas D."/>
            <person name="Copeland A."/>
            <person name="Barry K.W."/>
            <person name="Cichocki N."/>
            <person name="Veneault-Fourrey C."/>
            <person name="LaButti K."/>
            <person name="Lindquist E.A."/>
            <person name="Lipzen A."/>
            <person name="Lundell T."/>
            <person name="Morin E."/>
            <person name="Murat C."/>
            <person name="Riley R."/>
            <person name="Ohm R."/>
            <person name="Sun H."/>
            <person name="Tunlid A."/>
            <person name="Henrissat B."/>
            <person name="Grigoriev I.V."/>
            <person name="Hibbett D.S."/>
            <person name="Martin F."/>
        </authorList>
    </citation>
    <scope>NUCLEOTIDE SEQUENCE [LARGE SCALE GENOMIC DNA]</scope>
    <source>
        <strain evidence="2">MUT 4182</strain>
    </source>
</reference>
<dbReference type="EMBL" id="KN822949">
    <property type="protein sequence ID" value="KIO33335.1"/>
    <property type="molecule type" value="Genomic_DNA"/>
</dbReference>
<evidence type="ECO:0000313" key="2">
    <source>
        <dbReference type="Proteomes" id="UP000054248"/>
    </source>
</evidence>
<dbReference type="Proteomes" id="UP000054248">
    <property type="component" value="Unassembled WGS sequence"/>
</dbReference>
<proteinExistence type="predicted"/>
<accession>A0A0C3QL32</accession>
<gene>
    <name evidence="1" type="ORF">M407DRAFT_17890</name>
</gene>
<protein>
    <submittedName>
        <fullName evidence="1">Uncharacterized protein</fullName>
    </submittedName>
</protein>
<sequence length="83" mass="9374">MSTSASGFHARGYPSAPSVLKMPRRRLLQAKAVKHLKWYMGRPGMLRAMITAETPGSGRGLTVRAILNILMIYLCKRWENDTR</sequence>
<dbReference type="HOGENOM" id="CLU_2544296_0_0_1"/>
<reference evidence="1 2" key="1">
    <citation type="submission" date="2014-04" db="EMBL/GenBank/DDBJ databases">
        <authorList>
            <consortium name="DOE Joint Genome Institute"/>
            <person name="Kuo A."/>
            <person name="Girlanda M."/>
            <person name="Perotto S."/>
            <person name="Kohler A."/>
            <person name="Nagy L.G."/>
            <person name="Floudas D."/>
            <person name="Copeland A."/>
            <person name="Barry K.W."/>
            <person name="Cichocki N."/>
            <person name="Veneault-Fourrey C."/>
            <person name="LaButti K."/>
            <person name="Lindquist E.A."/>
            <person name="Lipzen A."/>
            <person name="Lundell T."/>
            <person name="Morin E."/>
            <person name="Murat C."/>
            <person name="Sun H."/>
            <person name="Tunlid A."/>
            <person name="Henrissat B."/>
            <person name="Grigoriev I.V."/>
            <person name="Hibbett D.S."/>
            <person name="Martin F."/>
            <person name="Nordberg H.P."/>
            <person name="Cantor M.N."/>
            <person name="Hua S.X."/>
        </authorList>
    </citation>
    <scope>NUCLEOTIDE SEQUENCE [LARGE SCALE GENOMIC DNA]</scope>
    <source>
        <strain evidence="1 2">MUT 4182</strain>
    </source>
</reference>
<organism evidence="1 2">
    <name type="scientific">Tulasnella calospora MUT 4182</name>
    <dbReference type="NCBI Taxonomy" id="1051891"/>
    <lineage>
        <taxon>Eukaryota</taxon>
        <taxon>Fungi</taxon>
        <taxon>Dikarya</taxon>
        <taxon>Basidiomycota</taxon>
        <taxon>Agaricomycotina</taxon>
        <taxon>Agaricomycetes</taxon>
        <taxon>Cantharellales</taxon>
        <taxon>Tulasnellaceae</taxon>
        <taxon>Tulasnella</taxon>
    </lineage>
</organism>
<keyword evidence="2" id="KW-1185">Reference proteome</keyword>
<dbReference type="AlphaFoldDB" id="A0A0C3QL32"/>